<evidence type="ECO:0000313" key="2">
    <source>
        <dbReference type="EMBL" id="GAA4388166.1"/>
    </source>
</evidence>
<feature type="domain" description="PKD" evidence="1">
    <location>
        <begin position="433"/>
        <end position="483"/>
    </location>
</feature>
<accession>A0ABP8JBH0</accession>
<proteinExistence type="predicted"/>
<dbReference type="Gene3D" id="2.60.40.10">
    <property type="entry name" value="Immunoglobulins"/>
    <property type="match status" value="1"/>
</dbReference>
<keyword evidence="3" id="KW-1185">Reference proteome</keyword>
<dbReference type="PROSITE" id="PS50093">
    <property type="entry name" value="PKD"/>
    <property type="match status" value="1"/>
</dbReference>
<name>A0ABP8JBH0_9BACT</name>
<dbReference type="Pfam" id="PF18911">
    <property type="entry name" value="PKD_4"/>
    <property type="match status" value="1"/>
</dbReference>
<dbReference type="CDD" id="cd00146">
    <property type="entry name" value="PKD"/>
    <property type="match status" value="1"/>
</dbReference>
<evidence type="ECO:0000313" key="3">
    <source>
        <dbReference type="Proteomes" id="UP001500454"/>
    </source>
</evidence>
<organism evidence="2 3">
    <name type="scientific">Hymenobacter koreensis</name>
    <dbReference type="NCBI Taxonomy" id="1084523"/>
    <lineage>
        <taxon>Bacteria</taxon>
        <taxon>Pseudomonadati</taxon>
        <taxon>Bacteroidota</taxon>
        <taxon>Cytophagia</taxon>
        <taxon>Cytophagales</taxon>
        <taxon>Hymenobacteraceae</taxon>
        <taxon>Hymenobacter</taxon>
    </lineage>
</organism>
<sequence>MVFINLISWLTTATTATAQGVYSRWDFGSEAALHFGPDSVRALTDSRIQAPEACATACDEQGNLQFYGNAEQLWNRQHQPLLNGQNLGGNSSAAQGCLIAAKPGQPGRYYVFTLDAYENRLANRLLMAEVDMVGAGGLGQVLSKQVPVLPDSILRRFNTQNLAEEMTLVRHANGRDYWLVTHLYYSNAFVSVLLSAGITPGSRCVVSAVGRQIGFPASYPYAGGGTLTATRTGRRIAYTWSVSGTELFDFDNATGHLSNPIQLEVPSSATRPNLGPYHYGAAFSADDRLLYTSFVLPYNDPLVDNVFVVQYFLTPVVTSVAQSGLVVYRSPQRPTPAVSRFVRGLQRGPDGLIYASVVGSNRLDVIQAPTMRGPMCQYTVGARPLAGREAQQNLPAMPNDVFQPTLRLASASCGGLARQFQVSGTALGIVGDTLRWTFGDGAIEQTTQSSLTHVYRPGTYTVTVQVIGRGRPQATATLRVTAEPGLQISLGPDTSLCVRSDVRLTAGAQPPGTTYRWQDGSTAAEYRATSPGTYWLELRTPAGCTARDTITITGEPCRYTIPNVITPNGDQRNDYFVLKGMKTAEWRLRVYNRWGRSVYQAEHYANDWQADDQPAGVYYYELTNSVTGQRFKGTMEVIR</sequence>
<dbReference type="SUPFAM" id="SSF49299">
    <property type="entry name" value="PKD domain"/>
    <property type="match status" value="1"/>
</dbReference>
<dbReference type="InterPro" id="IPR013783">
    <property type="entry name" value="Ig-like_fold"/>
</dbReference>
<protein>
    <recommendedName>
        <fullName evidence="1">PKD domain-containing protein</fullName>
    </recommendedName>
</protein>
<dbReference type="Pfam" id="PF13585">
    <property type="entry name" value="CHU_C"/>
    <property type="match status" value="1"/>
</dbReference>
<dbReference type="InterPro" id="IPR035986">
    <property type="entry name" value="PKD_dom_sf"/>
</dbReference>
<dbReference type="EMBL" id="BAABHA010000010">
    <property type="protein sequence ID" value="GAA4388166.1"/>
    <property type="molecule type" value="Genomic_DNA"/>
</dbReference>
<gene>
    <name evidence="2" type="ORF">GCM10023186_34510</name>
</gene>
<evidence type="ECO:0000259" key="1">
    <source>
        <dbReference type="PROSITE" id="PS50093"/>
    </source>
</evidence>
<reference evidence="3" key="1">
    <citation type="journal article" date="2019" name="Int. J. Syst. Evol. Microbiol.">
        <title>The Global Catalogue of Microorganisms (GCM) 10K type strain sequencing project: providing services to taxonomists for standard genome sequencing and annotation.</title>
        <authorList>
            <consortium name="The Broad Institute Genomics Platform"/>
            <consortium name="The Broad Institute Genome Sequencing Center for Infectious Disease"/>
            <person name="Wu L."/>
            <person name="Ma J."/>
        </authorList>
    </citation>
    <scope>NUCLEOTIDE SEQUENCE [LARGE SCALE GENOMIC DNA]</scope>
    <source>
        <strain evidence="3">JCM 17924</strain>
    </source>
</reference>
<comment type="caution">
    <text evidence="2">The sequence shown here is derived from an EMBL/GenBank/DDBJ whole genome shotgun (WGS) entry which is preliminary data.</text>
</comment>
<dbReference type="Proteomes" id="UP001500454">
    <property type="component" value="Unassembled WGS sequence"/>
</dbReference>
<dbReference type="InterPro" id="IPR000601">
    <property type="entry name" value="PKD_dom"/>
</dbReference>